<organism evidence="1 2">
    <name type="scientific">Azohydromonas lata</name>
    <dbReference type="NCBI Taxonomy" id="45677"/>
    <lineage>
        <taxon>Bacteria</taxon>
        <taxon>Pseudomonadati</taxon>
        <taxon>Pseudomonadota</taxon>
        <taxon>Betaproteobacteria</taxon>
        <taxon>Burkholderiales</taxon>
        <taxon>Sphaerotilaceae</taxon>
        <taxon>Azohydromonas</taxon>
    </lineage>
</organism>
<comment type="caution">
    <text evidence="1">The sequence shown here is derived from an EMBL/GenBank/DDBJ whole genome shotgun (WGS) entry which is preliminary data.</text>
</comment>
<proteinExistence type="predicted"/>
<gene>
    <name evidence="1" type="ORF">SM757_03575</name>
</gene>
<evidence type="ECO:0000313" key="1">
    <source>
        <dbReference type="EMBL" id="MDZ5455646.1"/>
    </source>
</evidence>
<dbReference type="RefSeq" id="WP_322464401.1">
    <property type="nucleotide sequence ID" value="NZ_JAXOJX010000003.1"/>
</dbReference>
<name>A0ABU5IAL3_9BURK</name>
<dbReference type="EMBL" id="JAXOJX010000003">
    <property type="protein sequence ID" value="MDZ5455646.1"/>
    <property type="molecule type" value="Genomic_DNA"/>
</dbReference>
<protein>
    <submittedName>
        <fullName evidence="1">Uncharacterized protein</fullName>
    </submittedName>
</protein>
<reference evidence="1 2" key="1">
    <citation type="submission" date="2023-11" db="EMBL/GenBank/DDBJ databases">
        <title>Draft genome of Azohydromonas lata strain H1 (DSM1123), a polyhydroxyalkanoate producer.</title>
        <authorList>
            <person name="Traversa D."/>
            <person name="D'Addabbo P."/>
            <person name="Pazzani C."/>
            <person name="Manzari C."/>
            <person name="Chiara M."/>
            <person name="Scrascia M."/>
        </authorList>
    </citation>
    <scope>NUCLEOTIDE SEQUENCE [LARGE SCALE GENOMIC DNA]</scope>
    <source>
        <strain evidence="1 2">H1</strain>
    </source>
</reference>
<evidence type="ECO:0000313" key="2">
    <source>
        <dbReference type="Proteomes" id="UP001293718"/>
    </source>
</evidence>
<dbReference type="Proteomes" id="UP001293718">
    <property type="component" value="Unassembled WGS sequence"/>
</dbReference>
<keyword evidence="2" id="KW-1185">Reference proteome</keyword>
<accession>A0ABU5IAL3</accession>
<sequence>MVTFLADGWLMYGSFFLPIVGRSTPAIPIRFHRQGHGPWNLDLAIVASFMLKGDLLAHRPTLRQADAFKDKLFTRRPPCLPPPSRHPA</sequence>